<evidence type="ECO:0000256" key="4">
    <source>
        <dbReference type="SAM" id="MobiDB-lite"/>
    </source>
</evidence>
<dbReference type="Pfam" id="PF00248">
    <property type="entry name" value="Aldo_ket_red"/>
    <property type="match status" value="2"/>
</dbReference>
<keyword evidence="2" id="KW-0560">Oxidoreductase</keyword>
<dbReference type="eggNOG" id="KOG1575">
    <property type="taxonomic scope" value="Eukaryota"/>
</dbReference>
<protein>
    <recommendedName>
        <fullName evidence="5">NADP-dependent oxidoreductase domain-containing protein</fullName>
    </recommendedName>
</protein>
<dbReference type="InterPro" id="IPR023210">
    <property type="entry name" value="NADP_OxRdtase_dom"/>
</dbReference>
<keyword evidence="1" id="KW-0521">NADP</keyword>
<dbReference type="InterPro" id="IPR036812">
    <property type="entry name" value="NAD(P)_OxRdtase_dom_sf"/>
</dbReference>
<dbReference type="SUPFAM" id="SSF51430">
    <property type="entry name" value="NAD(P)-linked oxidoreductase"/>
    <property type="match status" value="1"/>
</dbReference>
<dbReference type="InterPro" id="IPR050523">
    <property type="entry name" value="AKR_Detox_Biosynth"/>
</dbReference>
<comment type="similarity">
    <text evidence="3">Belongs to the aldo/keto reductase family. Aldo/keto reductase 2 subfamily.</text>
</comment>
<dbReference type="VEuPathDB" id="FungiDB:HMPREF1541_09520"/>
<dbReference type="AlphaFoldDB" id="W2SAF9"/>
<reference evidence="6 7" key="1">
    <citation type="submission" date="2013-03" db="EMBL/GenBank/DDBJ databases">
        <title>The Genome Sequence of Phialophora europaea CBS 101466.</title>
        <authorList>
            <consortium name="The Broad Institute Genomics Platform"/>
            <person name="Cuomo C."/>
            <person name="de Hoog S."/>
            <person name="Gorbushina A."/>
            <person name="Walker B."/>
            <person name="Young S.K."/>
            <person name="Zeng Q."/>
            <person name="Gargeya S."/>
            <person name="Fitzgerald M."/>
            <person name="Haas B."/>
            <person name="Abouelleil A."/>
            <person name="Allen A.W."/>
            <person name="Alvarado L."/>
            <person name="Arachchi H.M."/>
            <person name="Berlin A.M."/>
            <person name="Chapman S.B."/>
            <person name="Gainer-Dewar J."/>
            <person name="Goldberg J."/>
            <person name="Griggs A."/>
            <person name="Gujja S."/>
            <person name="Hansen M."/>
            <person name="Howarth C."/>
            <person name="Imamovic A."/>
            <person name="Ireland A."/>
            <person name="Larimer J."/>
            <person name="McCowan C."/>
            <person name="Murphy C."/>
            <person name="Pearson M."/>
            <person name="Poon T.W."/>
            <person name="Priest M."/>
            <person name="Roberts A."/>
            <person name="Saif S."/>
            <person name="Shea T."/>
            <person name="Sisk P."/>
            <person name="Sykes S."/>
            <person name="Wortman J."/>
            <person name="Nusbaum C."/>
            <person name="Birren B."/>
        </authorList>
    </citation>
    <scope>NUCLEOTIDE SEQUENCE [LARGE SCALE GENOMIC DNA]</scope>
    <source>
        <strain evidence="6 7">CBS 101466</strain>
    </source>
</reference>
<feature type="region of interest" description="Disordered" evidence="4">
    <location>
        <begin position="284"/>
        <end position="325"/>
    </location>
</feature>
<feature type="domain" description="NADP-dependent oxidoreductase" evidence="5">
    <location>
        <begin position="28"/>
        <end position="286"/>
    </location>
</feature>
<dbReference type="Gene3D" id="3.20.20.100">
    <property type="entry name" value="NADP-dependent oxidoreductase domain"/>
    <property type="match status" value="1"/>
</dbReference>
<gene>
    <name evidence="6" type="ORF">HMPREF1541_09520</name>
</gene>
<accession>W2SAF9</accession>
<dbReference type="Proteomes" id="UP000030752">
    <property type="component" value="Unassembled WGS sequence"/>
</dbReference>
<dbReference type="GeneID" id="19976859"/>
<evidence type="ECO:0000256" key="2">
    <source>
        <dbReference type="ARBA" id="ARBA00023002"/>
    </source>
</evidence>
<organism evidence="6 7">
    <name type="scientific">Cyphellophora europaea (strain CBS 101466)</name>
    <name type="common">Phialophora europaea</name>
    <dbReference type="NCBI Taxonomy" id="1220924"/>
    <lineage>
        <taxon>Eukaryota</taxon>
        <taxon>Fungi</taxon>
        <taxon>Dikarya</taxon>
        <taxon>Ascomycota</taxon>
        <taxon>Pezizomycotina</taxon>
        <taxon>Eurotiomycetes</taxon>
        <taxon>Chaetothyriomycetidae</taxon>
        <taxon>Chaetothyriales</taxon>
        <taxon>Cyphellophoraceae</taxon>
        <taxon>Cyphellophora</taxon>
    </lineage>
</organism>
<dbReference type="STRING" id="1220924.W2SAF9"/>
<dbReference type="OrthoDB" id="48988at2759"/>
<feature type="domain" description="NADP-dependent oxidoreductase" evidence="5">
    <location>
        <begin position="327"/>
        <end position="377"/>
    </location>
</feature>
<evidence type="ECO:0000313" key="7">
    <source>
        <dbReference type="Proteomes" id="UP000030752"/>
    </source>
</evidence>
<dbReference type="EMBL" id="KB822712">
    <property type="protein sequence ID" value="ETN45687.1"/>
    <property type="molecule type" value="Genomic_DNA"/>
</dbReference>
<sequence length="418" mass="45218">MFKPAPPPVSPLAEYRLLSPRCGLRVSPLCIGGMSFGDAWTPFMGSTSKEQVFELLDYYRSQGGNFVDLANNYQDEQAETWVGEWLKARECRDEMVVATKYTLNYKSHGATAPTAGGKTIHANYGGNGAKNMRASIDASLKKLQTDFVDVFYLHAWYYDTPIEEVMHYLNDLVTAGKVHYLGISDTPAWIVSKANQYARDHGLRQFVVYQGKYSPLSRDLERDIIPMAASEGMALTHWGVLASGAFKPAEDASAPGARPIMVPPPQQALADKVRDVLDSIAKAHNAATSPASASASATTNDEKDTTTAAGAAPSGKEEAPPPAEPFTMGSVLIAYARQKAPYTFPILGGRTTKSLRSSIGALKLTLSQQEMHAIDDASPLDRGFPNGFLAPEVVHGQIEGPGDLWASRLDCTVRSGGW</sequence>
<evidence type="ECO:0000256" key="3">
    <source>
        <dbReference type="ARBA" id="ARBA00038157"/>
    </source>
</evidence>
<dbReference type="InParanoid" id="W2SAF9"/>
<evidence type="ECO:0000259" key="5">
    <source>
        <dbReference type="Pfam" id="PF00248"/>
    </source>
</evidence>
<dbReference type="PANTHER" id="PTHR43364">
    <property type="entry name" value="NADH-SPECIFIC METHYLGLYOXAL REDUCTASE-RELATED"/>
    <property type="match status" value="1"/>
</dbReference>
<keyword evidence="7" id="KW-1185">Reference proteome</keyword>
<feature type="compositionally biased region" description="Low complexity" evidence="4">
    <location>
        <begin position="286"/>
        <end position="299"/>
    </location>
</feature>
<name>W2SAF9_CYPE1</name>
<proteinExistence type="inferred from homology"/>
<dbReference type="HOGENOM" id="CLU_023205_2_2_1"/>
<dbReference type="RefSeq" id="XP_008712415.1">
    <property type="nucleotide sequence ID" value="XM_008714193.1"/>
</dbReference>
<evidence type="ECO:0000256" key="1">
    <source>
        <dbReference type="ARBA" id="ARBA00022857"/>
    </source>
</evidence>
<dbReference type="PANTHER" id="PTHR43364:SF7">
    <property type="entry name" value="NADP-DEPENDENT OXIDOREDUCTASE DOMAIN-CONTAINING PROTEIN-RELATED"/>
    <property type="match status" value="1"/>
</dbReference>
<dbReference type="GO" id="GO:0016491">
    <property type="term" value="F:oxidoreductase activity"/>
    <property type="evidence" value="ECO:0007669"/>
    <property type="project" value="UniProtKB-KW"/>
</dbReference>
<evidence type="ECO:0000313" key="6">
    <source>
        <dbReference type="EMBL" id="ETN45687.1"/>
    </source>
</evidence>